<dbReference type="RefSeq" id="WP_159115604.1">
    <property type="nucleotide sequence ID" value="NZ_CAKJVD010000014.1"/>
</dbReference>
<dbReference type="GO" id="GO:0008982">
    <property type="term" value="F:protein-N(PI)-phosphohistidine-sugar phosphotransferase activity"/>
    <property type="evidence" value="ECO:0007669"/>
    <property type="project" value="UniProtKB-UniRule"/>
</dbReference>
<feature type="transmembrane region" description="Helical" evidence="9">
    <location>
        <begin position="395"/>
        <end position="417"/>
    </location>
</feature>
<sequence>MSFIKNVQTKMNDVIIPVMGALGKNKYLKAISGGMMSSLPITVGAAIFSLLGSFPYEPYIDFIKSIGLSEQLNAVSTGTLSLLAVYVAFLIAYRFAENEGIDPLPAGIFSLATFFIVIPQSVKEQDKIISALPLDYLGGAGIFVAMILSLLIAKIYCTCVKKGIVIKMPESVPSMVSKSLTPVIIGIIIAVVAFAIRYGFAITSFGSIFNFITVVVAKPIMAIGTSIPALIFIFTIVNFLWFFGIHPSPITNLIYPILIAMITANVTAFQNGQPLPYLDAIVVYTSLGIGGTGGTLGLAVVMFIFAKSERYKMMAKVGLVPNIFNINEPLIFGMPIMMNPLMFVPMVANPAVSGVIAWLFVKAGFITTMNSAVQLGLPWTTPTIVQGLLIGGLPFFIILLTCFIVGTLIYLPFFMILDKKELISEKNISE</sequence>
<dbReference type="EMBL" id="UWJD01000001">
    <property type="protein sequence ID" value="VCT83093.1"/>
    <property type="molecule type" value="Genomic_DNA"/>
</dbReference>
<dbReference type="InterPro" id="IPR004796">
    <property type="entry name" value="PTS_IIC_cello"/>
</dbReference>
<evidence type="ECO:0000256" key="9">
    <source>
        <dbReference type="SAM" id="Phobius"/>
    </source>
</evidence>
<feature type="transmembrane region" description="Helical" evidence="9">
    <location>
        <begin position="134"/>
        <end position="159"/>
    </location>
</feature>
<evidence type="ECO:0000256" key="3">
    <source>
        <dbReference type="ARBA" id="ARBA00022475"/>
    </source>
</evidence>
<evidence type="ECO:0000256" key="2">
    <source>
        <dbReference type="ARBA" id="ARBA00022448"/>
    </source>
</evidence>
<evidence type="ECO:0000313" key="13">
    <source>
        <dbReference type="Proteomes" id="UP000431451"/>
    </source>
</evidence>
<proteinExistence type="predicted"/>
<reference evidence="12 13" key="1">
    <citation type="submission" date="2018-06" db="EMBL/GenBank/DDBJ databases">
        <authorList>
            <consortium name="IHU Genomes"/>
        </authorList>
    </citation>
    <scope>NUCLEOTIDE SEQUENCE [LARGE SCALE GENOMIC DNA]</scope>
    <source>
        <strain evidence="12 13">NEC25</strain>
    </source>
</reference>
<evidence type="ECO:0000256" key="4">
    <source>
        <dbReference type="ARBA" id="ARBA00022597"/>
    </source>
</evidence>
<evidence type="ECO:0000313" key="11">
    <source>
        <dbReference type="EMBL" id="CAG9711098.1"/>
    </source>
</evidence>
<dbReference type="GO" id="GO:0005886">
    <property type="term" value="C:plasma membrane"/>
    <property type="evidence" value="ECO:0007669"/>
    <property type="project" value="UniProtKB-SubCell"/>
</dbReference>
<dbReference type="PIRSF" id="PIRSF006351">
    <property type="entry name" value="PTS_EIIC-Cellobiose"/>
    <property type="match status" value="1"/>
</dbReference>
<evidence type="ECO:0000256" key="7">
    <source>
        <dbReference type="ARBA" id="ARBA00023136"/>
    </source>
</evidence>
<dbReference type="GO" id="GO:1901264">
    <property type="term" value="P:carbohydrate derivative transport"/>
    <property type="evidence" value="ECO:0007669"/>
    <property type="project" value="TreeGrafter"/>
</dbReference>
<accession>A0A650M5N7</accession>
<feature type="domain" description="PTS EIIC type-3" evidence="10">
    <location>
        <begin position="11"/>
        <end position="413"/>
    </location>
</feature>
<feature type="transmembrane region" description="Helical" evidence="9">
    <location>
        <begin position="341"/>
        <end position="361"/>
    </location>
</feature>
<dbReference type="PROSITE" id="PS51105">
    <property type="entry name" value="PTS_EIIC_TYPE_3"/>
    <property type="match status" value="1"/>
</dbReference>
<evidence type="ECO:0000256" key="5">
    <source>
        <dbReference type="ARBA" id="ARBA00022692"/>
    </source>
</evidence>
<dbReference type="Pfam" id="PF02378">
    <property type="entry name" value="PTS_EIIC"/>
    <property type="match status" value="1"/>
</dbReference>
<keyword evidence="3 8" id="KW-1003">Cell membrane</keyword>
<keyword evidence="2 8" id="KW-0813">Transport</keyword>
<dbReference type="GeneID" id="68876019"/>
<dbReference type="GO" id="GO:0009401">
    <property type="term" value="P:phosphoenolpyruvate-dependent sugar phosphotransferase system"/>
    <property type="evidence" value="ECO:0007669"/>
    <property type="project" value="InterPro"/>
</dbReference>
<comment type="subcellular location">
    <subcellularLocation>
        <location evidence="1">Cell membrane</location>
        <topology evidence="1">Multi-pass membrane protein</topology>
    </subcellularLocation>
</comment>
<dbReference type="EMBL" id="CAKJVE010000004">
    <property type="protein sequence ID" value="CAG9711098.1"/>
    <property type="molecule type" value="Genomic_DNA"/>
</dbReference>
<dbReference type="PANTHER" id="PTHR33989">
    <property type="match status" value="1"/>
</dbReference>
<dbReference type="Proteomes" id="UP000789738">
    <property type="component" value="Unassembled WGS sequence"/>
</dbReference>
<organism evidence="12 13">
    <name type="scientific">Clostridium neonatale</name>
    <dbReference type="NCBI Taxonomy" id="137838"/>
    <lineage>
        <taxon>Bacteria</taxon>
        <taxon>Bacillati</taxon>
        <taxon>Bacillota</taxon>
        <taxon>Clostridia</taxon>
        <taxon>Eubacteriales</taxon>
        <taxon>Clostridiaceae</taxon>
        <taxon>Clostridium</taxon>
    </lineage>
</organism>
<dbReference type="NCBIfam" id="TIGR00410">
    <property type="entry name" value="lacE"/>
    <property type="match status" value="1"/>
</dbReference>
<keyword evidence="5 9" id="KW-0812">Transmembrane</keyword>
<dbReference type="InterPro" id="IPR004501">
    <property type="entry name" value="PTS_EIIC_3"/>
</dbReference>
<dbReference type="Proteomes" id="UP000431451">
    <property type="component" value="Unassembled WGS sequence"/>
</dbReference>
<feature type="transmembrane region" description="Helical" evidence="9">
    <location>
        <begin position="104"/>
        <end position="122"/>
    </location>
</feature>
<dbReference type="AlphaFoldDB" id="A0A650M5N7"/>
<evidence type="ECO:0000313" key="12">
    <source>
        <dbReference type="EMBL" id="VCT83093.1"/>
    </source>
</evidence>
<protein>
    <recommendedName>
        <fullName evidence="8">Permease IIC component</fullName>
    </recommendedName>
</protein>
<name>A0A650M5N7_9CLOT</name>
<feature type="transmembrane region" description="Helical" evidence="9">
    <location>
        <begin position="34"/>
        <end position="54"/>
    </location>
</feature>
<dbReference type="InterPro" id="IPR003352">
    <property type="entry name" value="PTS_EIIC"/>
</dbReference>
<reference evidence="11" key="2">
    <citation type="submission" date="2021-10" db="EMBL/GenBank/DDBJ databases">
        <authorList>
            <person name="Mesa V."/>
        </authorList>
    </citation>
    <scope>NUCLEOTIDE SEQUENCE</scope>
    <source>
        <strain evidence="11">CC3_PB</strain>
    </source>
</reference>
<feature type="transmembrane region" description="Helical" evidence="9">
    <location>
        <begin position="180"/>
        <end position="200"/>
    </location>
</feature>
<dbReference type="PANTHER" id="PTHR33989:SF4">
    <property type="entry name" value="PTS SYSTEM N,N'-DIACETYLCHITOBIOSE-SPECIFIC EIIC COMPONENT"/>
    <property type="match status" value="1"/>
</dbReference>
<feature type="transmembrane region" description="Helical" evidence="9">
    <location>
        <begin position="74"/>
        <end position="92"/>
    </location>
</feature>
<dbReference type="InterPro" id="IPR051088">
    <property type="entry name" value="PTS_Sugar-EIIC/EIIB"/>
</dbReference>
<evidence type="ECO:0000256" key="6">
    <source>
        <dbReference type="ARBA" id="ARBA00022989"/>
    </source>
</evidence>
<gene>
    <name evidence="12" type="primary">licC_2</name>
    <name evidence="11" type="ORF">CNEO_45074</name>
    <name evidence="12" type="ORF">CNEONATNEC25_00688</name>
</gene>
<evidence type="ECO:0000259" key="10">
    <source>
        <dbReference type="PROSITE" id="PS51105"/>
    </source>
</evidence>
<feature type="transmembrane region" description="Helical" evidence="9">
    <location>
        <begin position="250"/>
        <end position="269"/>
    </location>
</feature>
<feature type="transmembrane region" description="Helical" evidence="9">
    <location>
        <begin position="220"/>
        <end position="243"/>
    </location>
</feature>
<feature type="transmembrane region" description="Helical" evidence="9">
    <location>
        <begin position="281"/>
        <end position="306"/>
    </location>
</feature>
<evidence type="ECO:0000256" key="1">
    <source>
        <dbReference type="ARBA" id="ARBA00004651"/>
    </source>
</evidence>
<keyword evidence="6 9" id="KW-1133">Transmembrane helix</keyword>
<evidence type="ECO:0000256" key="8">
    <source>
        <dbReference type="PIRNR" id="PIRNR006351"/>
    </source>
</evidence>
<keyword evidence="7 8" id="KW-0472">Membrane</keyword>
<keyword evidence="4 8" id="KW-0762">Sugar transport</keyword>
<comment type="function">
    <text evidence="8">The phosphoenolpyruvate-dependent sugar phosphotransferase system (PTS), a major carbohydrate active -transport system, catalyzes the phosphorylation of incoming sugar substrates concomitant with their translocation across the cell membrane.</text>
</comment>